<evidence type="ECO:0000256" key="4">
    <source>
        <dbReference type="ARBA" id="ARBA00023116"/>
    </source>
</evidence>
<dbReference type="Proteomes" id="UP000295142">
    <property type="component" value="Unassembled WGS sequence"/>
</dbReference>
<dbReference type="GO" id="GO:0005524">
    <property type="term" value="F:ATP binding"/>
    <property type="evidence" value="ECO:0007669"/>
    <property type="project" value="InterPro"/>
</dbReference>
<comment type="function">
    <text evidence="6">Provides the precursors necessary for DNA synthesis. Catalyzes the biosynthesis of deoxyribonucleotides from the corresponding ribonucleotides.</text>
</comment>
<evidence type="ECO:0000256" key="1">
    <source>
        <dbReference type="ARBA" id="ARBA00001922"/>
    </source>
</evidence>
<keyword evidence="10" id="KW-1185">Reference proteome</keyword>
<evidence type="ECO:0000256" key="2">
    <source>
        <dbReference type="ARBA" id="ARBA00022628"/>
    </source>
</evidence>
<evidence type="ECO:0000256" key="3">
    <source>
        <dbReference type="ARBA" id="ARBA00023002"/>
    </source>
</evidence>
<dbReference type="SUPFAM" id="SSF51998">
    <property type="entry name" value="PFL-like glycyl radical enzymes"/>
    <property type="match status" value="1"/>
</dbReference>
<reference evidence="9 10" key="1">
    <citation type="submission" date="2019-03" db="EMBL/GenBank/DDBJ databases">
        <title>Genomic Encyclopedia of Type Strains, Phase IV (KMG-IV): sequencing the most valuable type-strain genomes for metagenomic binning, comparative biology and taxonomic classification.</title>
        <authorList>
            <person name="Goeker M."/>
        </authorList>
    </citation>
    <scope>NUCLEOTIDE SEQUENCE [LARGE SCALE GENOMIC DNA]</scope>
    <source>
        <strain evidence="9 10">DSM 4868</strain>
    </source>
</reference>
<evidence type="ECO:0000313" key="10">
    <source>
        <dbReference type="Proteomes" id="UP000295142"/>
    </source>
</evidence>
<dbReference type="InterPro" id="IPR000788">
    <property type="entry name" value="RNR_lg_C"/>
</dbReference>
<dbReference type="PANTHER" id="PTHR43371">
    <property type="entry name" value="VITAMIN B12-DEPENDENT RIBONUCLEOTIDE REDUCTASE"/>
    <property type="match status" value="1"/>
</dbReference>
<feature type="domain" description="Ribonucleotide reductase large subunit C-terminal" evidence="8">
    <location>
        <begin position="85"/>
        <end position="213"/>
    </location>
</feature>
<dbReference type="Pfam" id="PF02867">
    <property type="entry name" value="Ribonuc_red_lgC"/>
    <property type="match status" value="1"/>
</dbReference>
<dbReference type="EMBL" id="SLWW01000001">
    <property type="protein sequence ID" value="TCO73846.1"/>
    <property type="molecule type" value="Genomic_DNA"/>
</dbReference>
<keyword evidence="5" id="KW-0170">Cobalt</keyword>
<protein>
    <recommendedName>
        <fullName evidence="6">Ribonucleoside-diphosphate reductase</fullName>
        <ecNumber evidence="6">1.17.4.1</ecNumber>
    </recommendedName>
</protein>
<dbReference type="Gene3D" id="3.20.70.20">
    <property type="match status" value="1"/>
</dbReference>
<dbReference type="InterPro" id="IPR013509">
    <property type="entry name" value="RNR_lsu_N"/>
</dbReference>
<dbReference type="GO" id="GO:0009263">
    <property type="term" value="P:deoxyribonucleotide biosynthetic process"/>
    <property type="evidence" value="ECO:0007669"/>
    <property type="project" value="UniProtKB-KW"/>
</dbReference>
<proteinExistence type="inferred from homology"/>
<dbReference type="GO" id="GO:0004748">
    <property type="term" value="F:ribonucleoside-diphosphate reductase activity, thioredoxin disulfide as acceptor"/>
    <property type="evidence" value="ECO:0007669"/>
    <property type="project" value="UniProtKB-EC"/>
</dbReference>
<comment type="similarity">
    <text evidence="6">Belongs to the ribonucleoside diphosphate reductase large chain family.</text>
</comment>
<comment type="caution">
    <text evidence="9">The sequence shown here is derived from an EMBL/GenBank/DDBJ whole genome shotgun (WGS) entry which is preliminary data.</text>
</comment>
<evidence type="ECO:0000259" key="7">
    <source>
        <dbReference type="Pfam" id="PF00317"/>
    </source>
</evidence>
<evidence type="ECO:0000313" key="9">
    <source>
        <dbReference type="EMBL" id="TCO73846.1"/>
    </source>
</evidence>
<feature type="domain" description="Ribonucleotide reductase large subunit N-terminal" evidence="7">
    <location>
        <begin position="11"/>
        <end position="79"/>
    </location>
</feature>
<keyword evidence="4 6" id="KW-0215">Deoxyribonucleotide synthesis</keyword>
<evidence type="ECO:0000256" key="6">
    <source>
        <dbReference type="RuleBase" id="RU003410"/>
    </source>
</evidence>
<organism evidence="9 10">
    <name type="scientific">Rhodovulum euryhalinum</name>
    <dbReference type="NCBI Taxonomy" id="35805"/>
    <lineage>
        <taxon>Bacteria</taxon>
        <taxon>Pseudomonadati</taxon>
        <taxon>Pseudomonadota</taxon>
        <taxon>Alphaproteobacteria</taxon>
        <taxon>Rhodobacterales</taxon>
        <taxon>Paracoccaceae</taxon>
        <taxon>Rhodovulum</taxon>
    </lineage>
</organism>
<keyword evidence="3 6" id="KW-0560">Oxidoreductase</keyword>
<evidence type="ECO:0000256" key="5">
    <source>
        <dbReference type="ARBA" id="ARBA00023285"/>
    </source>
</evidence>
<comment type="cofactor">
    <cofactor evidence="1">
        <name>adenosylcob(III)alamin</name>
        <dbReference type="ChEBI" id="CHEBI:18408"/>
    </cofactor>
</comment>
<name>A0A4R2KS64_9RHOB</name>
<feature type="non-terminal residue" evidence="9">
    <location>
        <position position="243"/>
    </location>
</feature>
<dbReference type="RefSeq" id="WP_279389321.1">
    <property type="nucleotide sequence ID" value="NZ_SLWW01000001.1"/>
</dbReference>
<dbReference type="UniPathway" id="UPA00326"/>
<comment type="catalytic activity">
    <reaction evidence="6">
        <text>a 2'-deoxyribonucleoside 5'-diphosphate + [thioredoxin]-disulfide + H2O = a ribonucleoside 5'-diphosphate + [thioredoxin]-dithiol</text>
        <dbReference type="Rhea" id="RHEA:23252"/>
        <dbReference type="Rhea" id="RHEA-COMP:10698"/>
        <dbReference type="Rhea" id="RHEA-COMP:10700"/>
        <dbReference type="ChEBI" id="CHEBI:15377"/>
        <dbReference type="ChEBI" id="CHEBI:29950"/>
        <dbReference type="ChEBI" id="CHEBI:50058"/>
        <dbReference type="ChEBI" id="CHEBI:57930"/>
        <dbReference type="ChEBI" id="CHEBI:73316"/>
        <dbReference type="EC" id="1.17.4.1"/>
    </reaction>
</comment>
<dbReference type="GO" id="GO:0031419">
    <property type="term" value="F:cobalamin binding"/>
    <property type="evidence" value="ECO:0007669"/>
    <property type="project" value="UniProtKB-KW"/>
</dbReference>
<dbReference type="PANTHER" id="PTHR43371:SF1">
    <property type="entry name" value="RIBONUCLEOSIDE-DIPHOSPHATE REDUCTASE"/>
    <property type="match status" value="1"/>
</dbReference>
<accession>A0A4R2KS64</accession>
<dbReference type="Pfam" id="PF00317">
    <property type="entry name" value="Ribonuc_red_lgN"/>
    <property type="match status" value="1"/>
</dbReference>
<sequence>MSRFSAPIADQIWDMKYRLKKADGTPVDLTVEDTWRRIARALAEPEQDKAGWEERFYSALEDFRFLPAGRITAGAGTGRAVTLFNCFVMGTIPDSMGGIFEALKEAALTMQQGGGIGYDFSTIRPRGADVLGVGADASGPLSFMDVWDAMCRTIMSAGSRRGAMMATMRCDHPDIEAFITAKQDPARLRNFNLSVLVSDAFMEAVKADGPWEALLHKGGLRHDFPLPLPVQATRTISAVPRAL</sequence>
<dbReference type="AlphaFoldDB" id="A0A4R2KS64"/>
<keyword evidence="2" id="KW-0846">Cobalamin</keyword>
<evidence type="ECO:0000259" key="8">
    <source>
        <dbReference type="Pfam" id="PF02867"/>
    </source>
</evidence>
<dbReference type="InterPro" id="IPR050862">
    <property type="entry name" value="RdRp_reductase_class-2"/>
</dbReference>
<dbReference type="EC" id="1.17.4.1" evidence="6"/>
<gene>
    <name evidence="9" type="ORF">EV655_1011</name>
</gene>